<protein>
    <submittedName>
        <fullName evidence="9">Uncharacterized protein LOC107490576</fullName>
    </submittedName>
</protein>
<keyword evidence="1" id="KW-0808">Transferase</keyword>
<dbReference type="GeneID" id="107490576"/>
<evidence type="ECO:0000313" key="9">
    <source>
        <dbReference type="RefSeq" id="XP_015966839.1"/>
    </source>
</evidence>
<dbReference type="PANTHER" id="PTHR37984">
    <property type="entry name" value="PROTEIN CBG26694"/>
    <property type="match status" value="1"/>
</dbReference>
<dbReference type="InterPro" id="IPR043128">
    <property type="entry name" value="Rev_trsase/Diguanyl_cyclase"/>
</dbReference>
<dbReference type="InterPro" id="IPR050951">
    <property type="entry name" value="Retrovirus_Pol_polyprotein"/>
</dbReference>
<reference evidence="9" key="2">
    <citation type="submission" date="2025-08" db="UniProtKB">
        <authorList>
            <consortium name="RefSeq"/>
        </authorList>
    </citation>
    <scope>IDENTIFICATION</scope>
    <source>
        <tissue evidence="9">Whole plant</tissue>
    </source>
</reference>
<dbReference type="InterPro" id="IPR043502">
    <property type="entry name" value="DNA/RNA_pol_sf"/>
</dbReference>
<dbReference type="GO" id="GO:0015074">
    <property type="term" value="P:DNA integration"/>
    <property type="evidence" value="ECO:0007669"/>
    <property type="project" value="InterPro"/>
</dbReference>
<dbReference type="GO" id="GO:0003964">
    <property type="term" value="F:RNA-directed DNA polymerase activity"/>
    <property type="evidence" value="ECO:0007669"/>
    <property type="project" value="UniProtKB-KW"/>
</dbReference>
<dbReference type="PROSITE" id="PS50994">
    <property type="entry name" value="INTEGRASE"/>
    <property type="match status" value="1"/>
</dbReference>
<evidence type="ECO:0000256" key="1">
    <source>
        <dbReference type="ARBA" id="ARBA00022679"/>
    </source>
</evidence>
<dbReference type="Gene3D" id="3.30.70.270">
    <property type="match status" value="1"/>
</dbReference>
<keyword evidence="2" id="KW-0548">Nucleotidyltransferase</keyword>
<sequence length="422" mass="49225">MIERFIDVFMDDFSVFGDSFSKCLHHLALVLRRYQEINLVLNWEKCHFMVTEGVVLGHKISKRGIEVDKAKVEMIKRLPPPCNVKAIRNFTVSAVLGQRRDKLVHVIYYASKVINENQRNYTTTEKELLAIVFAFDKFRSHLIGSKVIVFTDHAALKIEVEQRTRWMTRIPQEEDEAHHLVVNESFPDEQLIMIQETPWFADIANFKAIGELPTNINKHMRRMLINDAKHYIWDEPYLFKRCADGILRRCISHEEGQEVLWHYHGSTYGGHFSGERTVAKVLQCGFYWPTIFKDAKEFVTRCNEYQRAGNLPKKNEMPQRFIMELEFFYVWGIDFMGPFPPSYSNNYILVAVDYVSKWEEAIATSINDNKVVINFLRKNIFSQFGVPKALISDGKTHFCNKQLETLLLKYGVKHKVATGLIS</sequence>
<evidence type="ECO:0000313" key="8">
    <source>
        <dbReference type="Proteomes" id="UP000515211"/>
    </source>
</evidence>
<keyword evidence="5" id="KW-0378">Hydrolase</keyword>
<dbReference type="Proteomes" id="UP000515211">
    <property type="component" value="Chromosome 1"/>
</dbReference>
<dbReference type="InterPro" id="IPR012337">
    <property type="entry name" value="RNaseH-like_sf"/>
</dbReference>
<name>A0A6P4DGV5_ARADU</name>
<dbReference type="Gene3D" id="1.10.340.70">
    <property type="match status" value="1"/>
</dbReference>
<dbReference type="InterPro" id="IPR001584">
    <property type="entry name" value="Integrase_cat-core"/>
</dbReference>
<evidence type="ECO:0000256" key="4">
    <source>
        <dbReference type="ARBA" id="ARBA00022759"/>
    </source>
</evidence>
<dbReference type="AlphaFoldDB" id="A0A6P4DGV5"/>
<keyword evidence="3" id="KW-0540">Nuclease</keyword>
<accession>A0A6P4DGV5</accession>
<dbReference type="KEGG" id="adu:107490576"/>
<proteinExistence type="predicted"/>
<dbReference type="InterPro" id="IPR041373">
    <property type="entry name" value="RT_RNaseH"/>
</dbReference>
<dbReference type="InterPro" id="IPR041588">
    <property type="entry name" value="Integrase_H2C2"/>
</dbReference>
<gene>
    <name evidence="9" type="primary">LOC107490576</name>
</gene>
<evidence type="ECO:0000256" key="5">
    <source>
        <dbReference type="ARBA" id="ARBA00022801"/>
    </source>
</evidence>
<evidence type="ECO:0000259" key="7">
    <source>
        <dbReference type="PROSITE" id="PS50994"/>
    </source>
</evidence>
<dbReference type="Pfam" id="PF17917">
    <property type="entry name" value="RT_RNaseH"/>
    <property type="match status" value="1"/>
</dbReference>
<dbReference type="Pfam" id="PF17921">
    <property type="entry name" value="Integrase_H2C2"/>
    <property type="match status" value="1"/>
</dbReference>
<organism evidence="8 9">
    <name type="scientific">Arachis duranensis</name>
    <name type="common">Wild peanut</name>
    <dbReference type="NCBI Taxonomy" id="130453"/>
    <lineage>
        <taxon>Eukaryota</taxon>
        <taxon>Viridiplantae</taxon>
        <taxon>Streptophyta</taxon>
        <taxon>Embryophyta</taxon>
        <taxon>Tracheophyta</taxon>
        <taxon>Spermatophyta</taxon>
        <taxon>Magnoliopsida</taxon>
        <taxon>eudicotyledons</taxon>
        <taxon>Gunneridae</taxon>
        <taxon>Pentapetalae</taxon>
        <taxon>rosids</taxon>
        <taxon>fabids</taxon>
        <taxon>Fabales</taxon>
        <taxon>Fabaceae</taxon>
        <taxon>Papilionoideae</taxon>
        <taxon>50 kb inversion clade</taxon>
        <taxon>dalbergioids sensu lato</taxon>
        <taxon>Dalbergieae</taxon>
        <taxon>Pterocarpus clade</taxon>
        <taxon>Arachis</taxon>
    </lineage>
</organism>
<dbReference type="PANTHER" id="PTHR37984:SF5">
    <property type="entry name" value="PROTEIN NYNRIN-LIKE"/>
    <property type="match status" value="1"/>
</dbReference>
<dbReference type="GO" id="GO:0004519">
    <property type="term" value="F:endonuclease activity"/>
    <property type="evidence" value="ECO:0007669"/>
    <property type="project" value="UniProtKB-KW"/>
</dbReference>
<evidence type="ECO:0000256" key="6">
    <source>
        <dbReference type="ARBA" id="ARBA00022918"/>
    </source>
</evidence>
<feature type="domain" description="Integrase catalytic" evidence="7">
    <location>
        <begin position="314"/>
        <end position="422"/>
    </location>
</feature>
<dbReference type="SUPFAM" id="SSF53098">
    <property type="entry name" value="Ribonuclease H-like"/>
    <property type="match status" value="1"/>
</dbReference>
<dbReference type="Pfam" id="PF00665">
    <property type="entry name" value="rve"/>
    <property type="match status" value="1"/>
</dbReference>
<dbReference type="GO" id="GO:0016787">
    <property type="term" value="F:hydrolase activity"/>
    <property type="evidence" value="ECO:0007669"/>
    <property type="project" value="UniProtKB-KW"/>
</dbReference>
<keyword evidence="4" id="KW-0255">Endonuclease</keyword>
<dbReference type="SUPFAM" id="SSF56672">
    <property type="entry name" value="DNA/RNA polymerases"/>
    <property type="match status" value="1"/>
</dbReference>
<dbReference type="Gene3D" id="3.30.420.10">
    <property type="entry name" value="Ribonuclease H-like superfamily/Ribonuclease H"/>
    <property type="match status" value="1"/>
</dbReference>
<reference evidence="8" key="1">
    <citation type="journal article" date="2016" name="Nat. Genet.">
        <title>The genome sequences of Arachis duranensis and Arachis ipaensis, the diploid ancestors of cultivated peanut.</title>
        <authorList>
            <person name="Bertioli D.J."/>
            <person name="Cannon S.B."/>
            <person name="Froenicke L."/>
            <person name="Huang G."/>
            <person name="Farmer A.D."/>
            <person name="Cannon E.K."/>
            <person name="Liu X."/>
            <person name="Gao D."/>
            <person name="Clevenger J."/>
            <person name="Dash S."/>
            <person name="Ren L."/>
            <person name="Moretzsohn M.C."/>
            <person name="Shirasawa K."/>
            <person name="Huang W."/>
            <person name="Vidigal B."/>
            <person name="Abernathy B."/>
            <person name="Chu Y."/>
            <person name="Niederhuth C.E."/>
            <person name="Umale P."/>
            <person name="Araujo A.C."/>
            <person name="Kozik A."/>
            <person name="Kim K.D."/>
            <person name="Burow M.D."/>
            <person name="Varshney R.K."/>
            <person name="Wang X."/>
            <person name="Zhang X."/>
            <person name="Barkley N."/>
            <person name="Guimaraes P.M."/>
            <person name="Isobe S."/>
            <person name="Guo B."/>
            <person name="Liao B."/>
            <person name="Stalker H.T."/>
            <person name="Schmitz R.J."/>
            <person name="Scheffler B.E."/>
            <person name="Leal-Bertioli S.C."/>
            <person name="Xun X."/>
            <person name="Jackson S.A."/>
            <person name="Michelmore R."/>
            <person name="Ozias-Akins P."/>
        </authorList>
    </citation>
    <scope>NUCLEOTIDE SEQUENCE [LARGE SCALE GENOMIC DNA]</scope>
    <source>
        <strain evidence="8">cv. V14167</strain>
    </source>
</reference>
<dbReference type="InterPro" id="IPR036397">
    <property type="entry name" value="RNaseH_sf"/>
</dbReference>
<dbReference type="RefSeq" id="XP_015966839.1">
    <property type="nucleotide sequence ID" value="XM_016111353.1"/>
</dbReference>
<keyword evidence="8" id="KW-1185">Reference proteome</keyword>
<evidence type="ECO:0000256" key="3">
    <source>
        <dbReference type="ARBA" id="ARBA00022722"/>
    </source>
</evidence>
<keyword evidence="6" id="KW-0695">RNA-directed DNA polymerase</keyword>
<dbReference type="GO" id="GO:0003676">
    <property type="term" value="F:nucleic acid binding"/>
    <property type="evidence" value="ECO:0007669"/>
    <property type="project" value="InterPro"/>
</dbReference>
<evidence type="ECO:0000256" key="2">
    <source>
        <dbReference type="ARBA" id="ARBA00022695"/>
    </source>
</evidence>